<dbReference type="AlphaFoldDB" id="A0A6L6WD86"/>
<protein>
    <submittedName>
        <fullName evidence="1">Uncharacterized protein</fullName>
    </submittedName>
</protein>
<evidence type="ECO:0000313" key="1">
    <source>
        <dbReference type="EMBL" id="MVO15470.1"/>
    </source>
</evidence>
<dbReference type="RefSeq" id="WP_157021731.1">
    <property type="nucleotide sequence ID" value="NZ_WQLV01000002.1"/>
</dbReference>
<dbReference type="Proteomes" id="UP000478892">
    <property type="component" value="Unassembled WGS sequence"/>
</dbReference>
<reference evidence="1 2" key="1">
    <citation type="submission" date="2019-12" db="EMBL/GenBank/DDBJ databases">
        <authorList>
            <person name="Zhang Y.-J."/>
        </authorList>
    </citation>
    <scope>NUCLEOTIDE SEQUENCE [LARGE SCALE GENOMIC DNA]</scope>
    <source>
        <strain evidence="1 2">CY05</strain>
    </source>
</reference>
<dbReference type="EMBL" id="WQLV01000002">
    <property type="protein sequence ID" value="MVO15470.1"/>
    <property type="molecule type" value="Genomic_DNA"/>
</dbReference>
<accession>A0A6L6WD86</accession>
<comment type="caution">
    <text evidence="1">The sequence shown here is derived from an EMBL/GenBank/DDBJ whole genome shotgun (WGS) entry which is preliminary data.</text>
</comment>
<name>A0A6L6WD86_9RHOB</name>
<organism evidence="1 2">
    <name type="scientific">Parasedimentitalea huanghaiensis</name>
    <dbReference type="NCBI Taxonomy" id="2682100"/>
    <lineage>
        <taxon>Bacteria</taxon>
        <taxon>Pseudomonadati</taxon>
        <taxon>Pseudomonadota</taxon>
        <taxon>Alphaproteobacteria</taxon>
        <taxon>Rhodobacterales</taxon>
        <taxon>Paracoccaceae</taxon>
        <taxon>Parasedimentitalea</taxon>
    </lineage>
</organism>
<evidence type="ECO:0000313" key="2">
    <source>
        <dbReference type="Proteomes" id="UP000478892"/>
    </source>
</evidence>
<gene>
    <name evidence="1" type="ORF">GO984_06560</name>
</gene>
<proteinExistence type="predicted"/>
<keyword evidence="2" id="KW-1185">Reference proteome</keyword>
<sequence>MPRIEPHTLVIPTVPTILQLDLHTAACPYLCGIVWDVAGCNGKEYWDDAKCFHVASDLPDSLDGMRLPICAFTLTCQQVSVEHI</sequence>